<keyword evidence="1" id="KW-0547">Nucleotide-binding</keyword>
<accession>A0A314ZE70</accession>
<dbReference type="GO" id="GO:0004386">
    <property type="term" value="F:helicase activity"/>
    <property type="evidence" value="ECO:0007669"/>
    <property type="project" value="UniProtKB-KW"/>
</dbReference>
<reference evidence="1 2" key="1">
    <citation type="submission" date="2018-02" db="EMBL/GenBank/DDBJ databases">
        <title>Draft genome of wild Prunus yedoensis var. nudiflora.</title>
        <authorList>
            <person name="Baek S."/>
            <person name="Kim J.-H."/>
            <person name="Choi K."/>
            <person name="Kim G.-B."/>
            <person name="Cho A."/>
            <person name="Jang H."/>
            <person name="Shin C.-H."/>
            <person name="Yu H.-J."/>
            <person name="Mun J.-H."/>
        </authorList>
    </citation>
    <scope>NUCLEOTIDE SEQUENCE [LARGE SCALE GENOMIC DNA]</scope>
    <source>
        <strain evidence="2">cv. Jeju island</strain>
        <tissue evidence="1">Leaf</tissue>
    </source>
</reference>
<keyword evidence="2" id="KW-1185">Reference proteome</keyword>
<sequence length="143" mass="16281">MNGVYSYFGVIIAQLSQKVENVQSSKTLHQIFCLCIAVIFETEMKVNDHKRQASPSLLDREDKTVKKRHCITNQSHVEHETSYSSEKSSEALQSDCVDKNGVYDFGLLKMRYLVTIVNELLELQPTLKACINTAKLSLDMFEC</sequence>
<protein>
    <submittedName>
        <fullName evidence="1">Helicase and polymerase-containing protein TEBICHI isoform X2</fullName>
    </submittedName>
</protein>
<dbReference type="STRING" id="2094558.A0A314ZE70"/>
<name>A0A314ZE70_PRUYE</name>
<gene>
    <name evidence="1" type="ORF">Pyn_08895</name>
</gene>
<comment type="caution">
    <text evidence="1">The sequence shown here is derived from an EMBL/GenBank/DDBJ whole genome shotgun (WGS) entry which is preliminary data.</text>
</comment>
<dbReference type="EMBL" id="PJQY01000170">
    <property type="protein sequence ID" value="PQQ16900.1"/>
    <property type="molecule type" value="Genomic_DNA"/>
</dbReference>
<keyword evidence="1" id="KW-0067">ATP-binding</keyword>
<organism evidence="1 2">
    <name type="scientific">Prunus yedoensis var. nudiflora</name>
    <dbReference type="NCBI Taxonomy" id="2094558"/>
    <lineage>
        <taxon>Eukaryota</taxon>
        <taxon>Viridiplantae</taxon>
        <taxon>Streptophyta</taxon>
        <taxon>Embryophyta</taxon>
        <taxon>Tracheophyta</taxon>
        <taxon>Spermatophyta</taxon>
        <taxon>Magnoliopsida</taxon>
        <taxon>eudicotyledons</taxon>
        <taxon>Gunneridae</taxon>
        <taxon>Pentapetalae</taxon>
        <taxon>rosids</taxon>
        <taxon>fabids</taxon>
        <taxon>Rosales</taxon>
        <taxon>Rosaceae</taxon>
        <taxon>Amygdaloideae</taxon>
        <taxon>Amygdaleae</taxon>
        <taxon>Prunus</taxon>
    </lineage>
</organism>
<keyword evidence="1" id="KW-0378">Hydrolase</keyword>
<dbReference type="AlphaFoldDB" id="A0A314ZE70"/>
<dbReference type="Proteomes" id="UP000250321">
    <property type="component" value="Unassembled WGS sequence"/>
</dbReference>
<proteinExistence type="predicted"/>
<evidence type="ECO:0000313" key="2">
    <source>
        <dbReference type="Proteomes" id="UP000250321"/>
    </source>
</evidence>
<evidence type="ECO:0000313" key="1">
    <source>
        <dbReference type="EMBL" id="PQQ16900.1"/>
    </source>
</evidence>
<keyword evidence="1" id="KW-0347">Helicase</keyword>